<dbReference type="SUPFAM" id="SSF74788">
    <property type="entry name" value="Cullin repeat-like"/>
    <property type="match status" value="1"/>
</dbReference>
<dbReference type="GO" id="GO:0005546">
    <property type="term" value="F:phosphatidylinositol-4,5-bisphosphate binding"/>
    <property type="evidence" value="ECO:0007669"/>
    <property type="project" value="InterPro"/>
</dbReference>
<comment type="similarity">
    <text evidence="1 4">Belongs to the EXO70 family.</text>
</comment>
<dbReference type="InterPro" id="IPR016159">
    <property type="entry name" value="Cullin_repeat-like_dom_sf"/>
</dbReference>
<reference evidence="6" key="1">
    <citation type="journal article" date="2020" name="New Phytol.">
        <title>Comparative genomics reveals dynamic genome evolution in host specialist ectomycorrhizal fungi.</title>
        <authorList>
            <person name="Lofgren L.A."/>
            <person name="Nguyen N.H."/>
            <person name="Vilgalys R."/>
            <person name="Ruytinx J."/>
            <person name="Liao H.L."/>
            <person name="Branco S."/>
            <person name="Kuo A."/>
            <person name="LaButti K."/>
            <person name="Lipzen A."/>
            <person name="Andreopoulos W."/>
            <person name="Pangilinan J."/>
            <person name="Riley R."/>
            <person name="Hundley H."/>
            <person name="Na H."/>
            <person name="Barry K."/>
            <person name="Grigoriev I.V."/>
            <person name="Stajich J.E."/>
            <person name="Kennedy P.G."/>
        </authorList>
    </citation>
    <scope>NUCLEOTIDE SEQUENCE</scope>
    <source>
        <strain evidence="6">MN1</strain>
    </source>
</reference>
<dbReference type="GO" id="GO:0015031">
    <property type="term" value="P:protein transport"/>
    <property type="evidence" value="ECO:0007669"/>
    <property type="project" value="UniProtKB-KW"/>
</dbReference>
<organism evidence="6 7">
    <name type="scientific">Suillus subaureus</name>
    <dbReference type="NCBI Taxonomy" id="48587"/>
    <lineage>
        <taxon>Eukaryota</taxon>
        <taxon>Fungi</taxon>
        <taxon>Dikarya</taxon>
        <taxon>Basidiomycota</taxon>
        <taxon>Agaricomycotina</taxon>
        <taxon>Agaricomycetes</taxon>
        <taxon>Agaricomycetidae</taxon>
        <taxon>Boletales</taxon>
        <taxon>Suillineae</taxon>
        <taxon>Suillaceae</taxon>
        <taxon>Suillus</taxon>
    </lineage>
</organism>
<dbReference type="InterPro" id="IPR004140">
    <property type="entry name" value="Exo70"/>
</dbReference>
<name>A0A9P7E024_9AGAM</name>
<protein>
    <recommendedName>
        <fullName evidence="4">Exocyst complex protein EXO70</fullName>
    </recommendedName>
</protein>
<keyword evidence="4" id="KW-0653">Protein transport</keyword>
<feature type="domain" description="Exocyst complex subunit Exo70 C-terminal" evidence="5">
    <location>
        <begin position="245"/>
        <end position="592"/>
    </location>
</feature>
<comment type="function">
    <text evidence="4">Involved in the secretory pathway as part of the exocyst complex which tethers secretory vesicles to the sites of exocytosis. Also plays a role in the assembly of the exocyst.</text>
</comment>
<evidence type="ECO:0000256" key="3">
    <source>
        <dbReference type="ARBA" id="ARBA00022483"/>
    </source>
</evidence>
<evidence type="ECO:0000256" key="2">
    <source>
        <dbReference type="ARBA" id="ARBA00022448"/>
    </source>
</evidence>
<dbReference type="GO" id="GO:0006887">
    <property type="term" value="P:exocytosis"/>
    <property type="evidence" value="ECO:0007669"/>
    <property type="project" value="UniProtKB-KW"/>
</dbReference>
<evidence type="ECO:0000256" key="1">
    <source>
        <dbReference type="ARBA" id="ARBA00006756"/>
    </source>
</evidence>
<dbReference type="Pfam" id="PF03081">
    <property type="entry name" value="Exo70_C"/>
    <property type="match status" value="1"/>
</dbReference>
<proteinExistence type="inferred from homology"/>
<evidence type="ECO:0000313" key="7">
    <source>
        <dbReference type="Proteomes" id="UP000807769"/>
    </source>
</evidence>
<evidence type="ECO:0000313" key="6">
    <source>
        <dbReference type="EMBL" id="KAG1806997.1"/>
    </source>
</evidence>
<dbReference type="PANTHER" id="PTHR12542:SF41">
    <property type="entry name" value="EXOCYST COMPLEX COMPONENT 7"/>
    <property type="match status" value="1"/>
</dbReference>
<sequence length="635" mass="70192">MDDDSAEIELLEQNLNKTHQISQRMTSILTNFDTRLVKLEKSILPLYNSTQKLKQRAHNIDRALLKIDEVASSQDGIAVEEGLVLRGPQLGQLEAYIDILERLNAAIAFKSSDADSRDMARLIETGAKKLTQLYTKLVAEGSSGSPPVSGLAFMLTEFPPSLMSSLTPLVAFLRTLPLPSTHPSHPAASAILNTLKDAQRGYADMRGSWSRKALEMHSRRVVDRAETLDGVAAGKEFSIWIDNLLKVTETEYTLLTELAPLSSNTLIASTYDTLLTPLLTLFTDTLSSLTSLIKRSLHKYTFHALSAFSALTMSQSRWESVLARRGREGNELRDGLNAIRGVCLRSFPEFLADLKLAAAGKGGDLSVGLADITISTVQYLNRIPDVQDAVGSALSALGDGNWKMGDGKQVGKTSKSNPVEVNEKVLIQHFVFDVMNTLIGSLTTLSRTQRRPPFGSVFLINNVSHLVSHLVLRPTNPNTPSLLSRPTTDFLTSSWRTAKAGYFDASFSPLMQTLADDARDKTSGSGWKAAAKEKFTRFYDLLEEVGERHRIAKVLEEDPEERSAVGEEVVKLVLPSLQRFMQKQKEKEFSKSELLTLVVCNKLTLHQILKSVSHPVFLRESASFDNASRRYQVVS</sequence>
<comment type="caution">
    <text evidence="6">The sequence shown here is derived from an EMBL/GenBank/DDBJ whole genome shotgun (WGS) entry which is preliminary data.</text>
</comment>
<keyword evidence="7" id="KW-1185">Reference proteome</keyword>
<keyword evidence="3 4" id="KW-0268">Exocytosis</keyword>
<dbReference type="GO" id="GO:0005935">
    <property type="term" value="C:cellular bud neck"/>
    <property type="evidence" value="ECO:0007669"/>
    <property type="project" value="UniProtKB-SubCell"/>
</dbReference>
<dbReference type="GeneID" id="64630949"/>
<dbReference type="Gene3D" id="1.20.1280.170">
    <property type="entry name" value="Exocyst complex component Exo70"/>
    <property type="match status" value="1"/>
</dbReference>
<dbReference type="GO" id="GO:0000145">
    <property type="term" value="C:exocyst"/>
    <property type="evidence" value="ECO:0007669"/>
    <property type="project" value="InterPro"/>
</dbReference>
<accession>A0A9P7E024</accession>
<dbReference type="OrthoDB" id="1922221at2759"/>
<dbReference type="AlphaFoldDB" id="A0A9P7E024"/>
<dbReference type="RefSeq" id="XP_041187763.1">
    <property type="nucleotide sequence ID" value="XM_041336933.1"/>
</dbReference>
<dbReference type="PANTHER" id="PTHR12542">
    <property type="entry name" value="EXOCYST COMPLEX PROTEIN EXO70"/>
    <property type="match status" value="1"/>
</dbReference>
<dbReference type="Proteomes" id="UP000807769">
    <property type="component" value="Unassembled WGS sequence"/>
</dbReference>
<gene>
    <name evidence="6" type="ORF">BJ212DRAFT_1388597</name>
</gene>
<evidence type="ECO:0000256" key="4">
    <source>
        <dbReference type="RuleBase" id="RU365026"/>
    </source>
</evidence>
<dbReference type="EMBL" id="JABBWG010000046">
    <property type="protein sequence ID" value="KAG1806997.1"/>
    <property type="molecule type" value="Genomic_DNA"/>
</dbReference>
<keyword evidence="2 4" id="KW-0813">Transport</keyword>
<comment type="subcellular location">
    <subcellularLocation>
        <location evidence="4">Bud</location>
    </subcellularLocation>
    <subcellularLocation>
        <location evidence="4">Bud neck</location>
    </subcellularLocation>
</comment>
<dbReference type="InterPro" id="IPR046364">
    <property type="entry name" value="Exo70_C"/>
</dbReference>
<evidence type="ECO:0000259" key="5">
    <source>
        <dbReference type="Pfam" id="PF03081"/>
    </source>
</evidence>